<name>A0ABY7WTX6_9LACO</name>
<keyword evidence="2" id="KW-1185">Reference proteome</keyword>
<reference evidence="1 2" key="1">
    <citation type="submission" date="2023-02" db="EMBL/GenBank/DDBJ databases">
        <title>Genome sequence of Lacticaseibacillus sp. KACC 23028.</title>
        <authorList>
            <person name="Kim S."/>
            <person name="Heo J."/>
            <person name="Kwon S.-W."/>
        </authorList>
    </citation>
    <scope>NUCLEOTIDE SEQUENCE [LARGE SCALE GENOMIC DNA]</scope>
    <source>
        <strain evidence="1 2">KACC 23028</strain>
    </source>
</reference>
<gene>
    <name evidence="1" type="ORF">PQ472_05090</name>
</gene>
<protein>
    <submittedName>
        <fullName evidence="1">Uncharacterized protein</fullName>
    </submittedName>
</protein>
<accession>A0ABY7WTX6</accession>
<evidence type="ECO:0000313" key="2">
    <source>
        <dbReference type="Proteomes" id="UP001220377"/>
    </source>
</evidence>
<evidence type="ECO:0000313" key="1">
    <source>
        <dbReference type="EMBL" id="WDF83612.1"/>
    </source>
</evidence>
<organism evidence="1 2">
    <name type="scientific">Lacticaseibacillus pabuli</name>
    <dbReference type="NCBI Taxonomy" id="3025672"/>
    <lineage>
        <taxon>Bacteria</taxon>
        <taxon>Bacillati</taxon>
        <taxon>Bacillota</taxon>
        <taxon>Bacilli</taxon>
        <taxon>Lactobacillales</taxon>
        <taxon>Lactobacillaceae</taxon>
        <taxon>Lacticaseibacillus</taxon>
    </lineage>
</organism>
<proteinExistence type="predicted"/>
<dbReference type="Proteomes" id="UP001220377">
    <property type="component" value="Chromosome"/>
</dbReference>
<dbReference type="RefSeq" id="WP_274261880.1">
    <property type="nucleotide sequence ID" value="NZ_CP117884.1"/>
</dbReference>
<sequence>MDTSFGIYIVRINPDCFVGKKKVKSFGRKTYKMADFADDAHQFHDKQEALKVARQFSGEAIELGAIRVVPFSEEEKDA</sequence>
<dbReference type="EMBL" id="CP117884">
    <property type="protein sequence ID" value="WDF83612.1"/>
    <property type="molecule type" value="Genomic_DNA"/>
</dbReference>